<feature type="transmembrane region" description="Helical" evidence="1">
    <location>
        <begin position="119"/>
        <end position="140"/>
    </location>
</feature>
<sequence>MKKIIRSMYDSLTSIVERDAYNSILYVVLGGILLLSVFHLVMFFQNRDRAYLLYSAYTFFSFVAYLPMAESGFAKSISEVLNLDQFTKDFFTIIFNCFYFFFFTEFLNIKKISIKWYRIIVLPVFVIIFIAFLSLFLHYFLGYDGFFNYFKMVFIYLVTIQTVISFYILSKVDNDLKYYIVFGGLILFACSVIGDKAVRQIPGIDISRKMGDFIFFLGLLIENMAFSFALGHKQRMNYQDKVAFQQNFIAQLQKNEMLKDEINRDNEKRLIIENEKIKYLQEISDLKLSVLQSQMNPHFIFNALNSIKYYILESDTQNAVDYLTKFSKIIRTILLASKEKEFTLSQELQTLQLYVDIENLRFHNHIQFSINIAPEIDVDIVKLPPMVLQPFIENAIIHGVATVDDKKITINVSVKDQAVEISISDNGIGRKEAGKRRSIIKNKTKSLGTEIAAEMLKNYFNNEGYKLQYIDLYENDIPTGTKIIISIPKPRYSGNKYA</sequence>
<evidence type="ECO:0000313" key="4">
    <source>
        <dbReference type="EMBL" id="MCW4451401.1"/>
    </source>
</evidence>
<evidence type="ECO:0000259" key="3">
    <source>
        <dbReference type="Pfam" id="PF07695"/>
    </source>
</evidence>
<feature type="transmembrane region" description="Helical" evidence="1">
    <location>
        <begin position="214"/>
        <end position="231"/>
    </location>
</feature>
<dbReference type="PANTHER" id="PTHR34220:SF7">
    <property type="entry name" value="SENSOR HISTIDINE KINASE YPDA"/>
    <property type="match status" value="1"/>
</dbReference>
<proteinExistence type="predicted"/>
<accession>A0ABT3JLM8</accession>
<dbReference type="Gene3D" id="3.30.565.10">
    <property type="entry name" value="Histidine kinase-like ATPase, C-terminal domain"/>
    <property type="match status" value="1"/>
</dbReference>
<keyword evidence="4" id="KW-0418">Kinase</keyword>
<keyword evidence="1" id="KW-1133">Transmembrane helix</keyword>
<dbReference type="Pfam" id="PF06580">
    <property type="entry name" value="His_kinase"/>
    <property type="match status" value="1"/>
</dbReference>
<name>A0ABT3JLM8_9FLAO</name>
<feature type="transmembrane region" description="Helical" evidence="1">
    <location>
        <begin position="20"/>
        <end position="44"/>
    </location>
</feature>
<comment type="caution">
    <text evidence="4">The sequence shown here is derived from an EMBL/GenBank/DDBJ whole genome shotgun (WGS) entry which is preliminary data.</text>
</comment>
<keyword evidence="1" id="KW-0812">Transmembrane</keyword>
<keyword evidence="5" id="KW-1185">Reference proteome</keyword>
<dbReference type="Pfam" id="PF07695">
    <property type="entry name" value="7TMR-DISM_7TM"/>
    <property type="match status" value="1"/>
</dbReference>
<dbReference type="Proteomes" id="UP001209107">
    <property type="component" value="Unassembled WGS sequence"/>
</dbReference>
<gene>
    <name evidence="4" type="ORF">OK344_04190</name>
</gene>
<feature type="transmembrane region" description="Helical" evidence="1">
    <location>
        <begin position="89"/>
        <end position="107"/>
    </location>
</feature>
<keyword evidence="4" id="KW-0808">Transferase</keyword>
<keyword evidence="1" id="KW-0472">Membrane</keyword>
<dbReference type="RefSeq" id="WP_265143614.1">
    <property type="nucleotide sequence ID" value="NZ_JAPCHZ010000002.1"/>
</dbReference>
<evidence type="ECO:0000256" key="1">
    <source>
        <dbReference type="SAM" id="Phobius"/>
    </source>
</evidence>
<dbReference type="PANTHER" id="PTHR34220">
    <property type="entry name" value="SENSOR HISTIDINE KINASE YPDA"/>
    <property type="match status" value="1"/>
</dbReference>
<dbReference type="InterPro" id="IPR011623">
    <property type="entry name" value="7TMR_DISM_rcpt_extracell_dom1"/>
</dbReference>
<dbReference type="InterPro" id="IPR050640">
    <property type="entry name" value="Bact_2-comp_sensor_kinase"/>
</dbReference>
<protein>
    <submittedName>
        <fullName evidence="4">Histidine kinase</fullName>
    </submittedName>
</protein>
<dbReference type="SUPFAM" id="SSF55874">
    <property type="entry name" value="ATPase domain of HSP90 chaperone/DNA topoisomerase II/histidine kinase"/>
    <property type="match status" value="1"/>
</dbReference>
<feature type="transmembrane region" description="Helical" evidence="1">
    <location>
        <begin position="146"/>
        <end position="169"/>
    </location>
</feature>
<dbReference type="InterPro" id="IPR036890">
    <property type="entry name" value="HATPase_C_sf"/>
</dbReference>
<dbReference type="GO" id="GO:0016301">
    <property type="term" value="F:kinase activity"/>
    <property type="evidence" value="ECO:0007669"/>
    <property type="project" value="UniProtKB-KW"/>
</dbReference>
<reference evidence="4 5" key="1">
    <citation type="submission" date="2022-10" db="EMBL/GenBank/DDBJ databases">
        <title>Kaistella sp. BT-6-1-3.</title>
        <authorList>
            <person name="Ai J."/>
            <person name="Deng Z."/>
        </authorList>
    </citation>
    <scope>NUCLEOTIDE SEQUENCE [LARGE SCALE GENOMIC DNA]</scope>
    <source>
        <strain evidence="4 5">BT6-1-3</strain>
    </source>
</reference>
<evidence type="ECO:0000313" key="5">
    <source>
        <dbReference type="Proteomes" id="UP001209107"/>
    </source>
</evidence>
<feature type="transmembrane region" description="Helical" evidence="1">
    <location>
        <begin position="176"/>
        <end position="194"/>
    </location>
</feature>
<feature type="domain" description="Signal transduction histidine kinase internal region" evidence="2">
    <location>
        <begin position="287"/>
        <end position="365"/>
    </location>
</feature>
<organism evidence="4 5">
    <name type="scientific">Kaistella yananensis</name>
    <dbReference type="NCBI Taxonomy" id="2989820"/>
    <lineage>
        <taxon>Bacteria</taxon>
        <taxon>Pseudomonadati</taxon>
        <taxon>Bacteroidota</taxon>
        <taxon>Flavobacteriia</taxon>
        <taxon>Flavobacteriales</taxon>
        <taxon>Weeksellaceae</taxon>
        <taxon>Chryseobacterium group</taxon>
        <taxon>Kaistella</taxon>
    </lineage>
</organism>
<dbReference type="EMBL" id="JAPCHZ010000002">
    <property type="protein sequence ID" value="MCW4451401.1"/>
    <property type="molecule type" value="Genomic_DNA"/>
</dbReference>
<evidence type="ECO:0000259" key="2">
    <source>
        <dbReference type="Pfam" id="PF06580"/>
    </source>
</evidence>
<dbReference type="InterPro" id="IPR010559">
    <property type="entry name" value="Sig_transdc_His_kin_internal"/>
</dbReference>
<feature type="domain" description="7TM-DISM receptor extracellular" evidence="3">
    <location>
        <begin position="23"/>
        <end position="232"/>
    </location>
</feature>